<proteinExistence type="predicted"/>
<evidence type="ECO:0000256" key="1">
    <source>
        <dbReference type="SAM" id="MobiDB-lite"/>
    </source>
</evidence>
<dbReference type="PaxDb" id="4577-GRMZM2G056909_P01"/>
<evidence type="ECO:0000313" key="4">
    <source>
        <dbReference type="Proteomes" id="UP000007305"/>
    </source>
</evidence>
<feature type="compositionally biased region" description="Low complexity" evidence="1">
    <location>
        <begin position="163"/>
        <end position="179"/>
    </location>
</feature>
<feature type="region of interest" description="Disordered" evidence="1">
    <location>
        <begin position="45"/>
        <end position="213"/>
    </location>
</feature>
<dbReference type="EMBL" id="CM007647">
    <property type="protein sequence ID" value="ONM08710.1"/>
    <property type="molecule type" value="Genomic_DNA"/>
</dbReference>
<name>A0A1D6L2M2_MAIZE</name>
<dbReference type="EnsemblPlants" id="Zm00001eb055570_T001">
    <property type="protein sequence ID" value="Zm00001eb055570_P001"/>
    <property type="gene ID" value="Zm00001eb055570"/>
</dbReference>
<dbReference type="Gramene" id="Zm00001eb055570_T001">
    <property type="protein sequence ID" value="Zm00001eb055570_P001"/>
    <property type="gene ID" value="Zm00001eb055570"/>
</dbReference>
<feature type="compositionally biased region" description="Low complexity" evidence="1">
    <location>
        <begin position="125"/>
        <end position="135"/>
    </location>
</feature>
<feature type="compositionally biased region" description="Basic and acidic residues" evidence="1">
    <location>
        <begin position="93"/>
        <end position="105"/>
    </location>
</feature>
<sequence>MAIPVARVHLAMAHAALPPLFPTPPKWKMLPLLPTPPCVAAIILPKPHDKPSRADSDERWDANKTKPASADSASAAGRGSSSRKDAASPSKPGRADSAERWDARKSKPASTSDSSASSPCPPPRSASAAGRGSSSRKNDTTSPPRPAGRADSAERWDAHKKAAASPASSSTSSSGTSSTERWDVNKKRCPPAPLQAELLDDGEGSSTGSNDDIDMEEEIVWKSQAIYAEPSFTSAAPAPNMLPKPTTFLVRVA</sequence>
<dbReference type="Proteomes" id="UP000007305">
    <property type="component" value="Chromosome 1"/>
</dbReference>
<dbReference type="FunCoup" id="A0A1D6L2M2">
    <property type="interactions" value="161"/>
</dbReference>
<accession>A0A1D6L2M2</accession>
<gene>
    <name evidence="2" type="ORF">ZEAMMB73_Zm00001d033820</name>
</gene>
<dbReference type="eggNOG" id="ENOG502RRR8">
    <property type="taxonomic scope" value="Eukaryota"/>
</dbReference>
<dbReference type="AlphaFoldDB" id="A0A1D6L2M2"/>
<organism evidence="2">
    <name type="scientific">Zea mays</name>
    <name type="common">Maize</name>
    <dbReference type="NCBI Taxonomy" id="4577"/>
    <lineage>
        <taxon>Eukaryota</taxon>
        <taxon>Viridiplantae</taxon>
        <taxon>Streptophyta</taxon>
        <taxon>Embryophyta</taxon>
        <taxon>Tracheophyta</taxon>
        <taxon>Spermatophyta</taxon>
        <taxon>Magnoliopsida</taxon>
        <taxon>Liliopsida</taxon>
        <taxon>Poales</taxon>
        <taxon>Poaceae</taxon>
        <taxon>PACMAD clade</taxon>
        <taxon>Panicoideae</taxon>
        <taxon>Andropogonodae</taxon>
        <taxon>Andropogoneae</taxon>
        <taxon>Tripsacinae</taxon>
        <taxon>Zea</taxon>
    </lineage>
</organism>
<feature type="compositionally biased region" description="Low complexity" evidence="1">
    <location>
        <begin position="68"/>
        <end position="80"/>
    </location>
</feature>
<protein>
    <submittedName>
        <fullName evidence="2 3">Uncharacterized protein</fullName>
    </submittedName>
</protein>
<keyword evidence="4" id="KW-1185">Reference proteome</keyword>
<evidence type="ECO:0000313" key="3">
    <source>
        <dbReference type="EnsemblPlants" id="Zm00001eb055570_P001"/>
    </source>
</evidence>
<feature type="compositionally biased region" description="Basic and acidic residues" evidence="1">
    <location>
        <begin position="151"/>
        <end position="160"/>
    </location>
</feature>
<reference evidence="3" key="2">
    <citation type="submission" date="2019-07" db="EMBL/GenBank/DDBJ databases">
        <authorList>
            <person name="Seetharam A."/>
            <person name="Woodhouse M."/>
            <person name="Cannon E."/>
        </authorList>
    </citation>
    <scope>NUCLEOTIDE SEQUENCE [LARGE SCALE GENOMIC DNA]</scope>
    <source>
        <strain evidence="3">cv. B73</strain>
    </source>
</reference>
<dbReference type="PANTHER" id="PTHR35361:SF1">
    <property type="entry name" value="OS08G0443700 PROTEIN"/>
    <property type="match status" value="1"/>
</dbReference>
<feature type="compositionally biased region" description="Low complexity" evidence="1">
    <location>
        <begin position="108"/>
        <end position="118"/>
    </location>
</feature>
<reference evidence="2 4" key="1">
    <citation type="submission" date="2015-12" db="EMBL/GenBank/DDBJ databases">
        <title>Update maize B73 reference genome by single molecule sequencing technologies.</title>
        <authorList>
            <consortium name="Maize Genome Sequencing Project"/>
            <person name="Ware D."/>
        </authorList>
    </citation>
    <scope>NUCLEOTIDE SEQUENCE [LARGE SCALE GENOMIC DNA]</scope>
    <source>
        <strain evidence="4">cv. B73</strain>
        <tissue evidence="2">Seedling</tissue>
    </source>
</reference>
<dbReference type="PANTHER" id="PTHR35361">
    <property type="entry name" value="OS08G0443700 PROTEIN"/>
    <property type="match status" value="1"/>
</dbReference>
<feature type="compositionally biased region" description="Basic and acidic residues" evidence="1">
    <location>
        <begin position="46"/>
        <end position="64"/>
    </location>
</feature>
<evidence type="ECO:0000313" key="2">
    <source>
        <dbReference type="EMBL" id="ONM08710.1"/>
    </source>
</evidence>
<dbReference type="OMA" id="MEEEIVW"/>
<reference evidence="3" key="3">
    <citation type="submission" date="2021-05" db="UniProtKB">
        <authorList>
            <consortium name="EnsemblPlants"/>
        </authorList>
    </citation>
    <scope>IDENTIFICATION</scope>
    <source>
        <strain evidence="3">cv. B73</strain>
    </source>
</reference>